<accession>A0ABR7WRM7</accession>
<dbReference type="Gene3D" id="3.40.430.10">
    <property type="entry name" value="Dihydrofolate Reductase, subunit A"/>
    <property type="match status" value="1"/>
</dbReference>
<dbReference type="PANTHER" id="PTHR38011:SF11">
    <property type="entry name" value="2,5-DIAMINO-6-RIBOSYLAMINO-4(3H)-PYRIMIDINONE 5'-PHOSPHATE REDUCTASE"/>
    <property type="match status" value="1"/>
</dbReference>
<name>A0ABR7WRM7_9SPHI</name>
<organism evidence="2 3">
    <name type="scientific">Mucilaginibacter pankratovii</name>
    <dbReference type="NCBI Taxonomy" id="2772110"/>
    <lineage>
        <taxon>Bacteria</taxon>
        <taxon>Pseudomonadati</taxon>
        <taxon>Bacteroidota</taxon>
        <taxon>Sphingobacteriia</taxon>
        <taxon>Sphingobacteriales</taxon>
        <taxon>Sphingobacteriaceae</taxon>
        <taxon>Mucilaginibacter</taxon>
    </lineage>
</organism>
<sequence>MRKLIVSMNVTLNGCMAGPNGELDWHYSRWDEAMARVTSLHLGEADTLLLGRITYEAMAGYWMAKGSNALGPREDSDFTAMINHCAKVVFSRSRKTAYWQNSRVARSVAKEVRALKRQHGKDILVYGSGKLVAALTQLNLVDEYRLWVHPVVIHRGRALFKTNTALQFTGKITFDTGVVLMSYKANL</sequence>
<dbReference type="SUPFAM" id="SSF53597">
    <property type="entry name" value="Dihydrofolate reductase-like"/>
    <property type="match status" value="1"/>
</dbReference>
<evidence type="ECO:0000313" key="2">
    <source>
        <dbReference type="EMBL" id="MBD1364848.1"/>
    </source>
</evidence>
<dbReference type="InterPro" id="IPR024072">
    <property type="entry name" value="DHFR-like_dom_sf"/>
</dbReference>
<dbReference type="Pfam" id="PF01872">
    <property type="entry name" value="RibD_C"/>
    <property type="match status" value="1"/>
</dbReference>
<gene>
    <name evidence="2" type="ORF">IDJ77_13585</name>
</gene>
<reference evidence="2 3" key="1">
    <citation type="submission" date="2020-09" db="EMBL/GenBank/DDBJ databases">
        <title>Novel species of Mucilaginibacter isolated from a glacier on the Tibetan Plateau.</title>
        <authorList>
            <person name="Liu Q."/>
            <person name="Xin Y.-H."/>
        </authorList>
    </citation>
    <scope>NUCLEOTIDE SEQUENCE [LARGE SCALE GENOMIC DNA]</scope>
    <source>
        <strain evidence="2 3">ZT4R22</strain>
    </source>
</reference>
<dbReference type="RefSeq" id="WP_191189508.1">
    <property type="nucleotide sequence ID" value="NZ_JACWMY010000006.1"/>
</dbReference>
<protein>
    <submittedName>
        <fullName evidence="2">Dihydrofolate reductase</fullName>
    </submittedName>
</protein>
<dbReference type="EMBL" id="JACWMY010000006">
    <property type="protein sequence ID" value="MBD1364848.1"/>
    <property type="molecule type" value="Genomic_DNA"/>
</dbReference>
<evidence type="ECO:0000259" key="1">
    <source>
        <dbReference type="Pfam" id="PF01872"/>
    </source>
</evidence>
<dbReference type="PANTHER" id="PTHR38011">
    <property type="entry name" value="DIHYDROFOLATE REDUCTASE FAMILY PROTEIN (AFU_ORTHOLOGUE AFUA_8G06820)"/>
    <property type="match status" value="1"/>
</dbReference>
<dbReference type="InterPro" id="IPR050765">
    <property type="entry name" value="Riboflavin_Biosynth_HTPR"/>
</dbReference>
<keyword evidence="3" id="KW-1185">Reference proteome</keyword>
<feature type="domain" description="Bacterial bifunctional deaminase-reductase C-terminal" evidence="1">
    <location>
        <begin position="2"/>
        <end position="179"/>
    </location>
</feature>
<comment type="caution">
    <text evidence="2">The sequence shown here is derived from an EMBL/GenBank/DDBJ whole genome shotgun (WGS) entry which is preliminary data.</text>
</comment>
<dbReference type="InterPro" id="IPR002734">
    <property type="entry name" value="RibDG_C"/>
</dbReference>
<evidence type="ECO:0000313" key="3">
    <source>
        <dbReference type="Proteomes" id="UP000606600"/>
    </source>
</evidence>
<dbReference type="Proteomes" id="UP000606600">
    <property type="component" value="Unassembled WGS sequence"/>
</dbReference>
<proteinExistence type="predicted"/>